<dbReference type="KEGG" id="cci:CC1G_15123"/>
<accession>D6RPL4</accession>
<reference evidence="3 4" key="1">
    <citation type="journal article" date="2010" name="Proc. Natl. Acad. Sci. U.S.A.">
        <title>Insights into evolution of multicellular fungi from the assembled chromosomes of the mushroom Coprinopsis cinerea (Coprinus cinereus).</title>
        <authorList>
            <person name="Stajich J.E."/>
            <person name="Wilke S.K."/>
            <person name="Ahren D."/>
            <person name="Au C.H."/>
            <person name="Birren B.W."/>
            <person name="Borodovsky M."/>
            <person name="Burns C."/>
            <person name="Canback B."/>
            <person name="Casselton L.A."/>
            <person name="Cheng C.K."/>
            <person name="Deng J."/>
            <person name="Dietrich F.S."/>
            <person name="Fargo D.C."/>
            <person name="Farman M.L."/>
            <person name="Gathman A.C."/>
            <person name="Goldberg J."/>
            <person name="Guigo R."/>
            <person name="Hoegger P.J."/>
            <person name="Hooker J.B."/>
            <person name="Huggins A."/>
            <person name="James T.Y."/>
            <person name="Kamada T."/>
            <person name="Kilaru S."/>
            <person name="Kodira C."/>
            <person name="Kues U."/>
            <person name="Kupfer D."/>
            <person name="Kwan H.S."/>
            <person name="Lomsadze A."/>
            <person name="Li W."/>
            <person name="Lilly W.W."/>
            <person name="Ma L.J."/>
            <person name="Mackey A.J."/>
            <person name="Manning G."/>
            <person name="Martin F."/>
            <person name="Muraguchi H."/>
            <person name="Natvig D.O."/>
            <person name="Palmerini H."/>
            <person name="Ramesh M.A."/>
            <person name="Rehmeyer C.J."/>
            <person name="Roe B.A."/>
            <person name="Shenoy N."/>
            <person name="Stanke M."/>
            <person name="Ter-Hovhannisyan V."/>
            <person name="Tunlid A."/>
            <person name="Velagapudi R."/>
            <person name="Vision T.J."/>
            <person name="Zeng Q."/>
            <person name="Zolan M.E."/>
            <person name="Pukkila P.J."/>
        </authorList>
    </citation>
    <scope>NUCLEOTIDE SEQUENCE [LARGE SCALE GENOMIC DNA]</scope>
    <source>
        <strain evidence="4">Okayama-7 / 130 / ATCC MYA-4618 / FGSC 9003</strain>
    </source>
</reference>
<dbReference type="HOGENOM" id="CLU_011584_0_2_1"/>
<evidence type="ECO:0000313" key="3">
    <source>
        <dbReference type="EMBL" id="EFI26989.1"/>
    </source>
</evidence>
<dbReference type="Gene3D" id="1.10.510.10">
    <property type="entry name" value="Transferase(Phosphotransferase) domain 1"/>
    <property type="match status" value="1"/>
</dbReference>
<dbReference type="InterPro" id="IPR011009">
    <property type="entry name" value="Kinase-like_dom_sf"/>
</dbReference>
<keyword evidence="3" id="KW-0418">Kinase</keyword>
<sequence length="733" mass="83256">MVNEFSTLQVDEFFDLYLPGGGQDTLDAVVSELKSQKVLVPRGGRLDQQQKASASTQRPAFSHVFKTFRSLFRSGSTNPTRIMKSFQTAGNAVRRALNKLKGPAPNENVIRTVEADESALNGCLTNNREGELRLTDIIAPFKVISTKPQVRNNVFDDRTLHPLIPIVIDLMNGDARRRFMHGITIEESQVTLYYFSRSVCAKSTPFDVTKHPEFLIRALVVMLTSAISHLGFDPLVTLLPDGSYVYEIPPEGPSMAPKFYQTLRMLSMRHTRRLIGRMARIWRVRQIVSLSSVAPVPNTSDFVLKDVSLEADAPTEVEIQHQLFTDIVAFANDPNWRAHPILQDFRPEDLDSLAVALRKGDPLEFFSRIIASHLGEPELSSPGCITRRQCRFVYEKVCTPLYDIPTLGEAVDVLKQTLIALRIMFCAGWVHRDVSAGNILAYRAASNGDWRVKLSDLEFSKRFPASDDSKPEIKIGTPFFMACELMRDIPVAASVHEPGNYRDDDAVGPLPDTTFRPLYNYQYDLESVYWILLWLVSARLKGEHDPDRLPIIFQHRLDAEYAAVRTMVFVDTLRNNNLVRNIPPPLETFVMGYLDILRRNLLGEYVMRYKAKARDDVSTYSWVSSRAFYPFFTGIEKCRPEWESIELHVEAEHEHLVKGEGVKLSKKRKRDGDGDEDGEPEQARKTVKRRVVERQPTPRQGGPVTRSMSRSAARMTRSATRRLPADKLRCISR</sequence>
<dbReference type="OrthoDB" id="312874at2759"/>
<dbReference type="RefSeq" id="XP_002910483.1">
    <property type="nucleotide sequence ID" value="XM_002910437.1"/>
</dbReference>
<organism evidence="3 4">
    <name type="scientific">Coprinopsis cinerea (strain Okayama-7 / 130 / ATCC MYA-4618 / FGSC 9003)</name>
    <name type="common">Inky cap fungus</name>
    <name type="synonym">Hormographiella aspergillata</name>
    <dbReference type="NCBI Taxonomy" id="240176"/>
    <lineage>
        <taxon>Eukaryota</taxon>
        <taxon>Fungi</taxon>
        <taxon>Dikarya</taxon>
        <taxon>Basidiomycota</taxon>
        <taxon>Agaricomycotina</taxon>
        <taxon>Agaricomycetes</taxon>
        <taxon>Agaricomycetidae</taxon>
        <taxon>Agaricales</taxon>
        <taxon>Agaricineae</taxon>
        <taxon>Psathyrellaceae</taxon>
        <taxon>Coprinopsis</taxon>
    </lineage>
</organism>
<dbReference type="GO" id="GO:0004672">
    <property type="term" value="F:protein kinase activity"/>
    <property type="evidence" value="ECO:0007669"/>
    <property type="project" value="InterPro"/>
</dbReference>
<dbReference type="SUPFAM" id="SSF56112">
    <property type="entry name" value="Protein kinase-like (PK-like)"/>
    <property type="match status" value="1"/>
</dbReference>
<dbReference type="PANTHER" id="PTHR38248">
    <property type="entry name" value="FUNK1 6"/>
    <property type="match status" value="1"/>
</dbReference>
<dbReference type="AlphaFoldDB" id="D6RPL4"/>
<evidence type="ECO:0000259" key="2">
    <source>
        <dbReference type="PROSITE" id="PS50011"/>
    </source>
</evidence>
<protein>
    <submittedName>
        <fullName evidence="3">Other/FunK1 protein kinase</fullName>
    </submittedName>
</protein>
<feature type="compositionally biased region" description="Basic and acidic residues" evidence="1">
    <location>
        <begin position="723"/>
        <end position="733"/>
    </location>
</feature>
<dbReference type="Pfam" id="PF17667">
    <property type="entry name" value="Pkinase_fungal"/>
    <property type="match status" value="1"/>
</dbReference>
<feature type="region of interest" description="Disordered" evidence="1">
    <location>
        <begin position="658"/>
        <end position="733"/>
    </location>
</feature>
<dbReference type="Proteomes" id="UP000001861">
    <property type="component" value="Unassembled WGS sequence"/>
</dbReference>
<dbReference type="InParanoid" id="D6RPL4"/>
<feature type="domain" description="Protein kinase" evidence="2">
    <location>
        <begin position="260"/>
        <end position="632"/>
    </location>
</feature>
<keyword evidence="3" id="KW-0808">Transferase</keyword>
<comment type="caution">
    <text evidence="3">The sequence shown here is derived from an EMBL/GenBank/DDBJ whole genome shotgun (WGS) entry which is preliminary data.</text>
</comment>
<gene>
    <name evidence="3" type="ORF">CC1G_15123</name>
</gene>
<keyword evidence="4" id="KW-1185">Reference proteome</keyword>
<evidence type="ECO:0000256" key="1">
    <source>
        <dbReference type="SAM" id="MobiDB-lite"/>
    </source>
</evidence>
<feature type="compositionally biased region" description="Low complexity" evidence="1">
    <location>
        <begin position="705"/>
        <end position="722"/>
    </location>
</feature>
<dbReference type="GO" id="GO:0005524">
    <property type="term" value="F:ATP binding"/>
    <property type="evidence" value="ECO:0007669"/>
    <property type="project" value="InterPro"/>
</dbReference>
<dbReference type="EMBL" id="AACS02000009">
    <property type="protein sequence ID" value="EFI26989.1"/>
    <property type="molecule type" value="Genomic_DNA"/>
</dbReference>
<dbReference type="PROSITE" id="PS50011">
    <property type="entry name" value="PROTEIN_KINASE_DOM"/>
    <property type="match status" value="1"/>
</dbReference>
<dbReference type="InterPro" id="IPR040976">
    <property type="entry name" value="Pkinase_fungal"/>
</dbReference>
<dbReference type="GeneID" id="9379165"/>
<dbReference type="PANTHER" id="PTHR38248:SF2">
    <property type="entry name" value="FUNK1 11"/>
    <property type="match status" value="1"/>
</dbReference>
<dbReference type="InterPro" id="IPR000719">
    <property type="entry name" value="Prot_kinase_dom"/>
</dbReference>
<name>D6RPL4_COPC7</name>
<dbReference type="VEuPathDB" id="FungiDB:CC1G_15123"/>
<evidence type="ECO:0000313" key="4">
    <source>
        <dbReference type="Proteomes" id="UP000001861"/>
    </source>
</evidence>
<proteinExistence type="predicted"/>